<sequence length="76" mass="8814">MVKQNESEKLLSYLEVHGAYEPKILPKQNAFTFLAQRGGVPQLFKWDGVHSKIEALKDFHDRVLSVHHSPSGKKWW</sequence>
<protein>
    <submittedName>
        <fullName evidence="1">Uncharacterized protein</fullName>
    </submittedName>
</protein>
<evidence type="ECO:0000313" key="1">
    <source>
        <dbReference type="EMBL" id="MDY0393410.1"/>
    </source>
</evidence>
<dbReference type="Proteomes" id="UP001281447">
    <property type="component" value="Unassembled WGS sequence"/>
</dbReference>
<reference evidence="1 2" key="1">
    <citation type="submission" date="2023-10" db="EMBL/GenBank/DDBJ databases">
        <title>Virgibacillus halophilus 5B73C genome.</title>
        <authorList>
            <person name="Miliotis G."/>
            <person name="Sengupta P."/>
            <person name="Hameed A."/>
            <person name="Chuvochina M."/>
            <person name="Mcdonagh F."/>
            <person name="Simpson A.C."/>
            <person name="Singh N.K."/>
            <person name="Rekha P.D."/>
            <person name="Raman K."/>
            <person name="Hugenholtz P."/>
            <person name="Venkateswaran K."/>
        </authorList>
    </citation>
    <scope>NUCLEOTIDE SEQUENCE [LARGE SCALE GENOMIC DNA]</scope>
    <source>
        <strain evidence="1 2">5B73C</strain>
    </source>
</reference>
<evidence type="ECO:0000313" key="2">
    <source>
        <dbReference type="Proteomes" id="UP001281447"/>
    </source>
</evidence>
<accession>A0ABU5C275</accession>
<gene>
    <name evidence="1" type="ORF">RWE15_01910</name>
</gene>
<name>A0ABU5C275_9BACI</name>
<organism evidence="1 2">
    <name type="scientific">Tigheibacillus halophilus</name>
    <dbReference type="NCBI Taxonomy" id="361280"/>
    <lineage>
        <taxon>Bacteria</taxon>
        <taxon>Bacillati</taxon>
        <taxon>Bacillota</taxon>
        <taxon>Bacilli</taxon>
        <taxon>Bacillales</taxon>
        <taxon>Bacillaceae</taxon>
        <taxon>Tigheibacillus</taxon>
    </lineage>
</organism>
<dbReference type="EMBL" id="JAWDIP010000003">
    <property type="protein sequence ID" value="MDY0393410.1"/>
    <property type="molecule type" value="Genomic_DNA"/>
</dbReference>
<keyword evidence="2" id="KW-1185">Reference proteome</keyword>
<comment type="caution">
    <text evidence="1">The sequence shown here is derived from an EMBL/GenBank/DDBJ whole genome shotgun (WGS) entry which is preliminary data.</text>
</comment>
<proteinExistence type="predicted"/>